<reference evidence="3 5" key="2">
    <citation type="submission" date="2020-07" db="EMBL/GenBank/DDBJ databases">
        <title>Identification of Halomonas strains.</title>
        <authorList>
            <person name="Xiao Z."/>
            <person name="Shen J."/>
        </authorList>
    </citation>
    <scope>NUCLEOTIDE SEQUENCE [LARGE SCALE GENOMIC DNA]</scope>
    <source>
        <strain evidence="3 5">DSM 17331</strain>
    </source>
</reference>
<organism evidence="3 5">
    <name type="scientific">Billgrantia kenyensis</name>
    <dbReference type="NCBI Taxonomy" id="321266"/>
    <lineage>
        <taxon>Bacteria</taxon>
        <taxon>Pseudomonadati</taxon>
        <taxon>Pseudomonadota</taxon>
        <taxon>Gammaproteobacteria</taxon>
        <taxon>Oceanospirillales</taxon>
        <taxon>Halomonadaceae</taxon>
        <taxon>Billgrantia</taxon>
    </lineage>
</organism>
<evidence type="ECO:0000313" key="4">
    <source>
        <dbReference type="EMBL" id="MCG6663358.1"/>
    </source>
</evidence>
<dbReference type="PROSITE" id="PS50883">
    <property type="entry name" value="EAL"/>
    <property type="match status" value="1"/>
</dbReference>
<dbReference type="Pfam" id="PF00563">
    <property type="entry name" value="EAL"/>
    <property type="match status" value="1"/>
</dbReference>
<keyword evidence="6" id="KW-1185">Reference proteome</keyword>
<accession>A0A7V9W3R4</accession>
<reference evidence="4 6" key="1">
    <citation type="submission" date="2020-05" db="EMBL/GenBank/DDBJ databases">
        <title>Comparative genomic analysis of denitrifying bacteria from Halomonas genus.</title>
        <authorList>
            <person name="Wang L."/>
            <person name="Shao Z."/>
        </authorList>
    </citation>
    <scope>NUCLEOTIDE SEQUENCE [LARGE SCALE GENOMIC DNA]</scope>
    <source>
        <strain evidence="4 6">DSM 17331</strain>
    </source>
</reference>
<gene>
    <name evidence="3" type="ORF">H1D44_16225</name>
    <name evidence="4" type="ORF">HOP48_17655</name>
</gene>
<evidence type="ECO:0000259" key="1">
    <source>
        <dbReference type="PROSITE" id="PS50883"/>
    </source>
</evidence>
<dbReference type="EMBL" id="JABFUB010000021">
    <property type="protein sequence ID" value="MCG6663358.1"/>
    <property type="molecule type" value="Genomic_DNA"/>
</dbReference>
<dbReference type="Pfam" id="PF00990">
    <property type="entry name" value="GGDEF"/>
    <property type="match status" value="1"/>
</dbReference>
<dbReference type="InterPro" id="IPR029787">
    <property type="entry name" value="Nucleotide_cyclase"/>
</dbReference>
<evidence type="ECO:0000313" key="3">
    <source>
        <dbReference type="EMBL" id="MBA2780434.1"/>
    </source>
</evidence>
<name>A0A7V9W3R4_9GAMM</name>
<dbReference type="InterPro" id="IPR001633">
    <property type="entry name" value="EAL_dom"/>
</dbReference>
<dbReference type="CDD" id="cd01949">
    <property type="entry name" value="GGDEF"/>
    <property type="match status" value="1"/>
</dbReference>
<dbReference type="PANTHER" id="PTHR44757:SF2">
    <property type="entry name" value="BIOFILM ARCHITECTURE MAINTENANCE PROTEIN MBAA"/>
    <property type="match status" value="1"/>
</dbReference>
<feature type="domain" description="EAL" evidence="1">
    <location>
        <begin position="190"/>
        <end position="438"/>
    </location>
</feature>
<dbReference type="Proteomes" id="UP000814353">
    <property type="component" value="Unassembled WGS sequence"/>
</dbReference>
<dbReference type="EMBL" id="JACEFT010000024">
    <property type="protein sequence ID" value="MBA2780434.1"/>
    <property type="molecule type" value="Genomic_DNA"/>
</dbReference>
<dbReference type="Gene3D" id="3.30.70.270">
    <property type="match status" value="1"/>
</dbReference>
<dbReference type="InterPro" id="IPR035919">
    <property type="entry name" value="EAL_sf"/>
</dbReference>
<dbReference type="InterPro" id="IPR000160">
    <property type="entry name" value="GGDEF_dom"/>
</dbReference>
<dbReference type="SMART" id="SM00267">
    <property type="entry name" value="GGDEF"/>
    <property type="match status" value="1"/>
</dbReference>
<proteinExistence type="predicted"/>
<dbReference type="PANTHER" id="PTHR44757">
    <property type="entry name" value="DIGUANYLATE CYCLASE DGCP"/>
    <property type="match status" value="1"/>
</dbReference>
<feature type="domain" description="GGDEF" evidence="2">
    <location>
        <begin position="48"/>
        <end position="181"/>
    </location>
</feature>
<evidence type="ECO:0000313" key="6">
    <source>
        <dbReference type="Proteomes" id="UP000814353"/>
    </source>
</evidence>
<dbReference type="Proteomes" id="UP000518091">
    <property type="component" value="Unassembled WGS sequence"/>
</dbReference>
<dbReference type="RefSeq" id="WP_181515900.1">
    <property type="nucleotide sequence ID" value="NZ_JABFUB010000021.1"/>
</dbReference>
<comment type="caution">
    <text evidence="3">The sequence shown here is derived from an EMBL/GenBank/DDBJ whole genome shotgun (WGS) entry which is preliminary data.</text>
</comment>
<dbReference type="InterPro" id="IPR052155">
    <property type="entry name" value="Biofilm_reg_signaling"/>
</dbReference>
<dbReference type="PROSITE" id="PS50887">
    <property type="entry name" value="GGDEF"/>
    <property type="match status" value="1"/>
</dbReference>
<dbReference type="AlphaFoldDB" id="A0A7V9W3R4"/>
<dbReference type="InterPro" id="IPR043128">
    <property type="entry name" value="Rev_trsase/Diguanyl_cyclase"/>
</dbReference>
<dbReference type="SMART" id="SM00052">
    <property type="entry name" value="EAL"/>
    <property type="match status" value="1"/>
</dbReference>
<dbReference type="Gene3D" id="3.20.20.450">
    <property type="entry name" value="EAL domain"/>
    <property type="match status" value="1"/>
</dbReference>
<evidence type="ECO:0000313" key="5">
    <source>
        <dbReference type="Proteomes" id="UP000518091"/>
    </source>
</evidence>
<protein>
    <submittedName>
        <fullName evidence="3">Bifunctional diguanylate cyclase/phosphodiesterase</fullName>
    </submittedName>
</protein>
<sequence length="438" mass="48026">MRQFAYQSRQPRPGRRQPTLDAVTGLTTRRDAEQHLAVLLAEADERDSRVAILHIDIDRLKEVNHAFGRAAGDDCLRQLAQRFSATVGSRGSVSRLDSDEVMVVLPDVTDVAEVIPTVEQLLRKSHEPLELSGQALLSSCCIGLALFPDHGATVIELMRQANLARRKAQARGSGQYCVFSPDLLEDCPDRIQLRGEVREALQRGEMALCYRPVLCARSGQVVAISAQPRWHSPSFGLLGPQQWVAAAHEAGRLYEISHWVLAYACRHARSWYEAGSGLKVVVGLPMEGMSGDRLVESVGQALEHSGLPSGLLALEMTENDLMQAPESAVVLLDRLKAMGVQLVVDGFGSGHSMLGHLAMLPIDTLKLDAQFVKNCLDSPRHQAVIRSIIGMAHELGMKVAAGGVSHRQQADFLREQGCDLLQGGLWSRMEYSDELSHE</sequence>
<dbReference type="SUPFAM" id="SSF55073">
    <property type="entry name" value="Nucleotide cyclase"/>
    <property type="match status" value="1"/>
</dbReference>
<evidence type="ECO:0000259" key="2">
    <source>
        <dbReference type="PROSITE" id="PS50887"/>
    </source>
</evidence>
<dbReference type="NCBIfam" id="TIGR00254">
    <property type="entry name" value="GGDEF"/>
    <property type="match status" value="1"/>
</dbReference>
<dbReference type="CDD" id="cd01948">
    <property type="entry name" value="EAL"/>
    <property type="match status" value="1"/>
</dbReference>
<dbReference type="SUPFAM" id="SSF141868">
    <property type="entry name" value="EAL domain-like"/>
    <property type="match status" value="1"/>
</dbReference>